<reference evidence="1 2" key="1">
    <citation type="journal article" date="2016" name="PLoS Pathog.">
        <title>Biosynthesis of antibiotic leucinostatins in bio-control fungus Purpureocillium lilacinum and their inhibition on phytophthora revealed by genome mining.</title>
        <authorList>
            <person name="Wang G."/>
            <person name="Liu Z."/>
            <person name="Lin R."/>
            <person name="Li E."/>
            <person name="Mao Z."/>
            <person name="Ling J."/>
            <person name="Yang Y."/>
            <person name="Yin W.B."/>
            <person name="Xie B."/>
        </authorList>
    </citation>
    <scope>NUCLEOTIDE SEQUENCE [LARGE SCALE GENOMIC DNA]</scope>
    <source>
        <strain evidence="1">170</strain>
    </source>
</reference>
<dbReference type="AlphaFoldDB" id="A0A179F0S9"/>
<dbReference type="Proteomes" id="UP000078397">
    <property type="component" value="Unassembled WGS sequence"/>
</dbReference>
<sequence>MPAVAPALAPTRCSICERAVSGTRLAAWLTIQQIIGVKLTARVSRSAHEHAGVHVRDAPRGGRHAYPGAGHVDFARDIDGCILPSCEFSPGIFDQPMLAEPSPTVNQGRPAARNTIFHANSDRVVAFVEGVGDFWAASTHGDGLIAIGHKVPKDQYHWDFSLIREGKGIGPVVTDPDVAVANVYILSLTGHANARHVLAISFGKAKSRLTAVEMAAVNTTHARTKQDTSIWADGHSWVFEYTVIYIEDNAAAQAEDSDVVKTEPNITSLSMVDRFRFAPASRYEDTKNMFRKEAWEYM</sequence>
<dbReference type="EMBL" id="LSBJ02000012">
    <property type="protein sequence ID" value="OAQ59008.1"/>
    <property type="molecule type" value="Genomic_DNA"/>
</dbReference>
<evidence type="ECO:0000313" key="1">
    <source>
        <dbReference type="EMBL" id="OAQ59008.1"/>
    </source>
</evidence>
<proteinExistence type="predicted"/>
<dbReference type="RefSeq" id="XP_018137088.1">
    <property type="nucleotide sequence ID" value="XM_018289672.1"/>
</dbReference>
<organism evidence="1 2">
    <name type="scientific">Pochonia chlamydosporia 170</name>
    <dbReference type="NCBI Taxonomy" id="1380566"/>
    <lineage>
        <taxon>Eukaryota</taxon>
        <taxon>Fungi</taxon>
        <taxon>Dikarya</taxon>
        <taxon>Ascomycota</taxon>
        <taxon>Pezizomycotina</taxon>
        <taxon>Sordariomycetes</taxon>
        <taxon>Hypocreomycetidae</taxon>
        <taxon>Hypocreales</taxon>
        <taxon>Clavicipitaceae</taxon>
        <taxon>Pochonia</taxon>
    </lineage>
</organism>
<name>A0A179F0S9_METCM</name>
<dbReference type="GeneID" id="28853666"/>
<accession>A0A179F0S9</accession>
<protein>
    <submittedName>
        <fullName evidence="1">Uncharacterized protein</fullName>
    </submittedName>
</protein>
<keyword evidence="2" id="KW-1185">Reference proteome</keyword>
<evidence type="ECO:0000313" key="2">
    <source>
        <dbReference type="Proteomes" id="UP000078397"/>
    </source>
</evidence>
<dbReference type="KEGG" id="pchm:VFPPC_11504"/>
<comment type="caution">
    <text evidence="1">The sequence shown here is derived from an EMBL/GenBank/DDBJ whole genome shotgun (WGS) entry which is preliminary data.</text>
</comment>
<gene>
    <name evidence="1" type="ORF">VFPPC_11504</name>
</gene>